<organism evidence="1 2">
    <name type="scientific">Boletus reticuloceps</name>
    <dbReference type="NCBI Taxonomy" id="495285"/>
    <lineage>
        <taxon>Eukaryota</taxon>
        <taxon>Fungi</taxon>
        <taxon>Dikarya</taxon>
        <taxon>Basidiomycota</taxon>
        <taxon>Agaricomycotina</taxon>
        <taxon>Agaricomycetes</taxon>
        <taxon>Agaricomycetidae</taxon>
        <taxon>Boletales</taxon>
        <taxon>Boletineae</taxon>
        <taxon>Boletaceae</taxon>
        <taxon>Boletoideae</taxon>
        <taxon>Boletus</taxon>
    </lineage>
</organism>
<proteinExistence type="predicted"/>
<gene>
    <name evidence="1" type="ORF">JVT61DRAFT_12108</name>
</gene>
<sequence>MFFEDHPVNVAVKPPRYRPISSLSVPSVHSLPKEDDTMISVSPHPSVFLPDYRLDAGWWSCTRHVTSMIGGLPCIQAERRRNVLANPPETVFDRIKNTQPEVDYESPKTTPVVESKPSIASTNSFKFGDEWIICAGHDLLK</sequence>
<name>A0A8I2YEG5_9AGAM</name>
<evidence type="ECO:0000313" key="1">
    <source>
        <dbReference type="EMBL" id="KAG6370387.1"/>
    </source>
</evidence>
<keyword evidence="2" id="KW-1185">Reference proteome</keyword>
<dbReference type="EMBL" id="JAGFBS010000052">
    <property type="protein sequence ID" value="KAG6370387.1"/>
    <property type="molecule type" value="Genomic_DNA"/>
</dbReference>
<reference evidence="1" key="1">
    <citation type="submission" date="2021-03" db="EMBL/GenBank/DDBJ databases">
        <title>Evolutionary innovations through gain and loss of genes in the ectomycorrhizal Boletales.</title>
        <authorList>
            <person name="Wu G."/>
            <person name="Miyauchi S."/>
            <person name="Morin E."/>
            <person name="Yang Z.-L."/>
            <person name="Xu J."/>
            <person name="Martin F.M."/>
        </authorList>
    </citation>
    <scope>NUCLEOTIDE SEQUENCE</scope>
    <source>
        <strain evidence="1">BR01</strain>
    </source>
</reference>
<evidence type="ECO:0000313" key="2">
    <source>
        <dbReference type="Proteomes" id="UP000683000"/>
    </source>
</evidence>
<accession>A0A8I2YEG5</accession>
<comment type="caution">
    <text evidence="1">The sequence shown here is derived from an EMBL/GenBank/DDBJ whole genome shotgun (WGS) entry which is preliminary data.</text>
</comment>
<dbReference type="AlphaFoldDB" id="A0A8I2YEG5"/>
<dbReference type="Proteomes" id="UP000683000">
    <property type="component" value="Unassembled WGS sequence"/>
</dbReference>
<dbReference type="OrthoDB" id="2563277at2759"/>
<protein>
    <submittedName>
        <fullName evidence="1">Uncharacterized protein</fullName>
    </submittedName>
</protein>